<dbReference type="KEGG" id="plei:Q9312_06125"/>
<protein>
    <submittedName>
        <fullName evidence="1">Uncharacterized protein</fullName>
    </submittedName>
</protein>
<dbReference type="AlphaFoldDB" id="A0AA51RVX5"/>
<reference evidence="1 2" key="1">
    <citation type="submission" date="2023-08" db="EMBL/GenBank/DDBJ databases">
        <title>Pleionea litopenaei sp. nov., isolated from stomach of juvenile Litopenaeus vannamei.</title>
        <authorList>
            <person name="Rho A.M."/>
            <person name="Hwang C.Y."/>
        </authorList>
    </citation>
    <scope>NUCLEOTIDE SEQUENCE [LARGE SCALE GENOMIC DNA]</scope>
    <source>
        <strain evidence="1 2">HL-JVS1</strain>
    </source>
</reference>
<sequence length="192" mass="21627">MTVRLLGLLLTTTLLFSSQVRSESAGSPSWLSQVDELLDSQRLGLPTIITLTDITEQQALNISLKHSAAPEMPLSVDDNTLIVWRSKDIPTAKSQTAQSRKEWLNVAAYREQQWHLLMSIVIHDYSEKYGGISYLDQLQLTHDRNNLYPIIGITVTSLPADGDRDFRPGPPVMQLYRFDDDASEYLPIDSLP</sequence>
<accession>A0AA51RVX5</accession>
<dbReference type="Proteomes" id="UP001239782">
    <property type="component" value="Chromosome"/>
</dbReference>
<organism evidence="1 2">
    <name type="scientific">Pleionea litopenaei</name>
    <dbReference type="NCBI Taxonomy" id="3070815"/>
    <lineage>
        <taxon>Bacteria</taxon>
        <taxon>Pseudomonadati</taxon>
        <taxon>Pseudomonadota</taxon>
        <taxon>Gammaproteobacteria</taxon>
        <taxon>Oceanospirillales</taxon>
        <taxon>Pleioneaceae</taxon>
        <taxon>Pleionea</taxon>
    </lineage>
</organism>
<name>A0AA51RVX5_9GAMM</name>
<dbReference type="RefSeq" id="WP_309203703.1">
    <property type="nucleotide sequence ID" value="NZ_CP133548.1"/>
</dbReference>
<evidence type="ECO:0000313" key="1">
    <source>
        <dbReference type="EMBL" id="WMS88489.1"/>
    </source>
</evidence>
<evidence type="ECO:0000313" key="2">
    <source>
        <dbReference type="Proteomes" id="UP001239782"/>
    </source>
</evidence>
<proteinExistence type="predicted"/>
<dbReference type="EMBL" id="CP133548">
    <property type="protein sequence ID" value="WMS88489.1"/>
    <property type="molecule type" value="Genomic_DNA"/>
</dbReference>
<gene>
    <name evidence="1" type="ORF">Q9312_06125</name>
</gene>
<keyword evidence="2" id="KW-1185">Reference proteome</keyword>